<evidence type="ECO:0000256" key="4">
    <source>
        <dbReference type="ARBA" id="ARBA00022801"/>
    </source>
</evidence>
<dbReference type="PROSITE" id="PS00137">
    <property type="entry name" value="SUBTILASE_HIS"/>
    <property type="match status" value="1"/>
</dbReference>
<name>A0A9P9A6G3_9PEZI</name>
<proteinExistence type="inferred from homology"/>
<dbReference type="InterPro" id="IPR015500">
    <property type="entry name" value="Peptidase_S8_subtilisin-rel"/>
</dbReference>
<evidence type="ECO:0000256" key="1">
    <source>
        <dbReference type="ARBA" id="ARBA00011073"/>
    </source>
</evidence>
<keyword evidence="13" id="KW-1185">Reference proteome</keyword>
<feature type="domain" description="C5a peptidase/Subtilisin-like protease SBT2-like Fn3-like" evidence="11">
    <location>
        <begin position="632"/>
        <end position="744"/>
    </location>
</feature>
<comment type="similarity">
    <text evidence="1 7 8">Belongs to the peptidase S8 family.</text>
</comment>
<comment type="caution">
    <text evidence="12">The sequence shown here is derived from an EMBL/GenBank/DDBJ whole genome shotgun (WGS) entry which is preliminary data.</text>
</comment>
<dbReference type="Proteomes" id="UP000770015">
    <property type="component" value="Unassembled WGS sequence"/>
</dbReference>
<evidence type="ECO:0000256" key="9">
    <source>
        <dbReference type="SAM" id="SignalP"/>
    </source>
</evidence>
<keyword evidence="5 7" id="KW-0720">Serine protease</keyword>
<feature type="active site" description="Charge relay system" evidence="6 7">
    <location>
        <position position="182"/>
    </location>
</feature>
<dbReference type="Pfam" id="PF00082">
    <property type="entry name" value="Peptidase_S8"/>
    <property type="match status" value="1"/>
</dbReference>
<keyword evidence="4 7" id="KW-0378">Hydrolase</keyword>
<dbReference type="Pfam" id="PF06280">
    <property type="entry name" value="fn3_5"/>
    <property type="match status" value="1"/>
</dbReference>
<dbReference type="OrthoDB" id="10256524at2759"/>
<evidence type="ECO:0000256" key="7">
    <source>
        <dbReference type="PROSITE-ProRule" id="PRU01240"/>
    </source>
</evidence>
<evidence type="ECO:0000313" key="12">
    <source>
        <dbReference type="EMBL" id="KAH6665289.1"/>
    </source>
</evidence>
<dbReference type="InterPro" id="IPR023827">
    <property type="entry name" value="Peptidase_S8_Asp-AS"/>
</dbReference>
<protein>
    <submittedName>
        <fullName evidence="12">Peptidase S8/S53 domain-containing protein</fullName>
    </submittedName>
</protein>
<evidence type="ECO:0000256" key="5">
    <source>
        <dbReference type="ARBA" id="ARBA00022825"/>
    </source>
</evidence>
<dbReference type="PROSITE" id="PS00136">
    <property type="entry name" value="SUBTILASE_ASP"/>
    <property type="match status" value="1"/>
</dbReference>
<organism evidence="12 13">
    <name type="scientific">Plectosphaerella plurivora</name>
    <dbReference type="NCBI Taxonomy" id="936078"/>
    <lineage>
        <taxon>Eukaryota</taxon>
        <taxon>Fungi</taxon>
        <taxon>Dikarya</taxon>
        <taxon>Ascomycota</taxon>
        <taxon>Pezizomycotina</taxon>
        <taxon>Sordariomycetes</taxon>
        <taxon>Hypocreomycetidae</taxon>
        <taxon>Glomerellales</taxon>
        <taxon>Plectosphaerellaceae</taxon>
        <taxon>Plectosphaerella</taxon>
    </lineage>
</organism>
<feature type="domain" description="Peptidase S8/S53" evidence="10">
    <location>
        <begin position="173"/>
        <end position="565"/>
    </location>
</feature>
<evidence type="ECO:0000256" key="6">
    <source>
        <dbReference type="PIRSR" id="PIRSR615500-1"/>
    </source>
</evidence>
<dbReference type="PRINTS" id="PR00723">
    <property type="entry name" value="SUBTILISIN"/>
</dbReference>
<dbReference type="GO" id="GO:0006508">
    <property type="term" value="P:proteolysis"/>
    <property type="evidence" value="ECO:0007669"/>
    <property type="project" value="UniProtKB-KW"/>
</dbReference>
<evidence type="ECO:0000256" key="2">
    <source>
        <dbReference type="ARBA" id="ARBA00022670"/>
    </source>
</evidence>
<dbReference type="GO" id="GO:0016020">
    <property type="term" value="C:membrane"/>
    <property type="evidence" value="ECO:0007669"/>
    <property type="project" value="InterPro"/>
</dbReference>
<keyword evidence="2 7" id="KW-0645">Protease</keyword>
<dbReference type="SUPFAM" id="SSF52743">
    <property type="entry name" value="Subtilisin-like"/>
    <property type="match status" value="1"/>
</dbReference>
<dbReference type="AlphaFoldDB" id="A0A9P9A6G3"/>
<dbReference type="InterPro" id="IPR036852">
    <property type="entry name" value="Peptidase_S8/S53_dom_sf"/>
</dbReference>
<dbReference type="InterPro" id="IPR023828">
    <property type="entry name" value="Peptidase_S8_Ser-AS"/>
</dbReference>
<reference evidence="12" key="1">
    <citation type="journal article" date="2021" name="Nat. Commun.">
        <title>Genetic determinants of endophytism in the Arabidopsis root mycobiome.</title>
        <authorList>
            <person name="Mesny F."/>
            <person name="Miyauchi S."/>
            <person name="Thiergart T."/>
            <person name="Pickel B."/>
            <person name="Atanasova L."/>
            <person name="Karlsson M."/>
            <person name="Huettel B."/>
            <person name="Barry K.W."/>
            <person name="Haridas S."/>
            <person name="Chen C."/>
            <person name="Bauer D."/>
            <person name="Andreopoulos W."/>
            <person name="Pangilinan J."/>
            <person name="LaButti K."/>
            <person name="Riley R."/>
            <person name="Lipzen A."/>
            <person name="Clum A."/>
            <person name="Drula E."/>
            <person name="Henrissat B."/>
            <person name="Kohler A."/>
            <person name="Grigoriev I.V."/>
            <person name="Martin F.M."/>
            <person name="Hacquard S."/>
        </authorList>
    </citation>
    <scope>NUCLEOTIDE SEQUENCE</scope>
    <source>
        <strain evidence="12">MPI-SDFR-AT-0117</strain>
    </source>
</reference>
<dbReference type="PROSITE" id="PS00138">
    <property type="entry name" value="SUBTILASE_SER"/>
    <property type="match status" value="1"/>
</dbReference>
<feature type="active site" description="Charge relay system" evidence="6 7">
    <location>
        <position position="549"/>
    </location>
</feature>
<evidence type="ECO:0000256" key="3">
    <source>
        <dbReference type="ARBA" id="ARBA00022729"/>
    </source>
</evidence>
<gene>
    <name evidence="12" type="ORF">F5X68DRAFT_279515</name>
</gene>
<dbReference type="InterPro" id="IPR000209">
    <property type="entry name" value="Peptidase_S8/S53_dom"/>
</dbReference>
<accession>A0A9P9A6G3</accession>
<dbReference type="InterPro" id="IPR034187">
    <property type="entry name" value="Peptidases_S8_5"/>
</dbReference>
<feature type="chain" id="PRO_5040277453" evidence="9">
    <location>
        <begin position="22"/>
        <end position="914"/>
    </location>
</feature>
<dbReference type="GO" id="GO:0004252">
    <property type="term" value="F:serine-type endopeptidase activity"/>
    <property type="evidence" value="ECO:0007669"/>
    <property type="project" value="UniProtKB-UniRule"/>
</dbReference>
<dbReference type="Gene3D" id="2.60.40.1710">
    <property type="entry name" value="Subtilisin-like superfamily"/>
    <property type="match status" value="1"/>
</dbReference>
<evidence type="ECO:0000256" key="8">
    <source>
        <dbReference type="RuleBase" id="RU003355"/>
    </source>
</evidence>
<dbReference type="EMBL" id="JAGSXJ010000038">
    <property type="protein sequence ID" value="KAH6665289.1"/>
    <property type="molecule type" value="Genomic_DNA"/>
</dbReference>
<dbReference type="InterPro" id="IPR050131">
    <property type="entry name" value="Peptidase_S8_subtilisin-like"/>
</dbReference>
<sequence length="914" mass="99511">MAINLLSTLVAGCALFAPAQAARRELPDVSTVARNNTPSYATRFMVEFSDSGSSKFRKRDGSPDTEGFYEEVKNRDLHLIPGQNFTSELFHGASFDIVNGTNETLASLEEIPDVARLWPVHLMTIPKQPASASNTSEQLTKRQDDAPPYPDWANIHPHLLTNVDKAHELGYDGSGVIIAIVDSGVEYNHPALGGGFGPGFKFESGWDLVGPDYLPGDSNLNPGPDPQDCLGHGTHVAGIVGSSQPEALGVAYNARFRSYKVFGCFDGTGSDIIIAAFLQAYEEGADVISGSLGNDNGFAESPMAIVINKIAEQGVLVVTAAGNSGELGPFLTSNTANAYGSLSVGSVVVKANFGYELIAKSSSGEERTMTYVPDNAKPWDKPGESKAYKGDIPRDFDVCGDFFPNGYKVPDDDVLVIRRGEAIFCLDQFQTASSYLMDIAKWVIFYNIPERQNETPERFWQEGAPIGFATINYIDGQWIEDEFAAGNTVSFEFPESNATSLAAAYSNTWSSWGTTLDARLKPEISAPGDNIMSTYLLDRIDWIQMPGTSMACPYISGVGALFFQSAGGRAKLASCGQNPAEVARRRIINSGQTVGHSNITALLPAALGQQGAGLVDAMKVITYTTTISPPIVHLNDTDNFAASHTITVKNRNDKPVTYKISHEAGSTALSREFADAYIEYDTILKNDQGLASVKFSTEELVVPAKGSATFTATFTEPNDIDPMILAQYGGAINVVGSNDEAIKVNYIGIKGSLKEAEVWEIHNGVPIFFDNSEKQFADGHIFPFPELPLPYYNYLWSSREYSFDVVRADWKPSNWVYPPTPGENNFVGSTTFFDQDFGVWRSFPIKLAARADFNFLNPLGPTYAHGAPVEPGEYRLLARAIKTYGEWNKIEDWHVRLSNRFIVAEPVGNATVKA</sequence>
<dbReference type="InterPro" id="IPR010435">
    <property type="entry name" value="C5a/SBT2-like_Fn3"/>
</dbReference>
<dbReference type="CDD" id="cd07489">
    <property type="entry name" value="Peptidases_S8_5"/>
    <property type="match status" value="1"/>
</dbReference>
<keyword evidence="3 9" id="KW-0732">Signal</keyword>
<evidence type="ECO:0000259" key="10">
    <source>
        <dbReference type="Pfam" id="PF00082"/>
    </source>
</evidence>
<dbReference type="PANTHER" id="PTHR43806:SF66">
    <property type="entry name" value="SERIN ENDOPEPTIDASE"/>
    <property type="match status" value="1"/>
</dbReference>
<evidence type="ECO:0000259" key="11">
    <source>
        <dbReference type="Pfam" id="PF06280"/>
    </source>
</evidence>
<dbReference type="Gene3D" id="3.40.50.200">
    <property type="entry name" value="Peptidase S8/S53 domain"/>
    <property type="match status" value="2"/>
</dbReference>
<feature type="signal peptide" evidence="9">
    <location>
        <begin position="1"/>
        <end position="21"/>
    </location>
</feature>
<dbReference type="InterPro" id="IPR022398">
    <property type="entry name" value="Peptidase_S8_His-AS"/>
</dbReference>
<evidence type="ECO:0000313" key="13">
    <source>
        <dbReference type="Proteomes" id="UP000770015"/>
    </source>
</evidence>
<dbReference type="PANTHER" id="PTHR43806">
    <property type="entry name" value="PEPTIDASE S8"/>
    <property type="match status" value="1"/>
</dbReference>
<feature type="active site" description="Charge relay system" evidence="6 7">
    <location>
        <position position="232"/>
    </location>
</feature>
<dbReference type="PROSITE" id="PS51892">
    <property type="entry name" value="SUBTILASE"/>
    <property type="match status" value="1"/>
</dbReference>